<feature type="domain" description="Peptidase S9 prolyl oligopeptidase catalytic" evidence="5">
    <location>
        <begin position="509"/>
        <end position="646"/>
    </location>
</feature>
<feature type="chain" id="PRO_5002982411" evidence="4">
    <location>
        <begin position="41"/>
        <end position="717"/>
    </location>
</feature>
<organism evidence="7 8">
    <name type="scientific">Kangiella koreensis (strain DSM 16069 / JCM 12317 / KCTC 12182 / SW-125)</name>
    <dbReference type="NCBI Taxonomy" id="523791"/>
    <lineage>
        <taxon>Bacteria</taxon>
        <taxon>Pseudomonadati</taxon>
        <taxon>Pseudomonadota</taxon>
        <taxon>Gammaproteobacteria</taxon>
        <taxon>Kangiellales</taxon>
        <taxon>Kangiellaceae</taxon>
        <taxon>Kangiella</taxon>
    </lineage>
</organism>
<gene>
    <name evidence="7" type="ordered locus">Kkor_1619</name>
</gene>
<dbReference type="EMBL" id="CP001707">
    <property type="protein sequence ID" value="ACV27031.1"/>
    <property type="molecule type" value="Genomic_DNA"/>
</dbReference>
<dbReference type="GO" id="GO:0005829">
    <property type="term" value="C:cytosol"/>
    <property type="evidence" value="ECO:0007669"/>
    <property type="project" value="TreeGrafter"/>
</dbReference>
<accession>C7RCN9</accession>
<evidence type="ECO:0000259" key="5">
    <source>
        <dbReference type="Pfam" id="PF00326"/>
    </source>
</evidence>
<dbReference type="PANTHER" id="PTHR42881:SF13">
    <property type="entry name" value="PROLYL ENDOPEPTIDASE"/>
    <property type="match status" value="1"/>
</dbReference>
<evidence type="ECO:0000256" key="4">
    <source>
        <dbReference type="SAM" id="SignalP"/>
    </source>
</evidence>
<keyword evidence="1" id="KW-0645">Protease</keyword>
<feature type="domain" description="Peptidase S9A N-terminal" evidence="6">
    <location>
        <begin position="66"/>
        <end position="438"/>
    </location>
</feature>
<dbReference type="PANTHER" id="PTHR42881">
    <property type="entry name" value="PROLYL ENDOPEPTIDASE"/>
    <property type="match status" value="1"/>
</dbReference>
<feature type="signal peptide" evidence="4">
    <location>
        <begin position="1"/>
        <end position="40"/>
    </location>
</feature>
<dbReference type="AlphaFoldDB" id="C7RCN9"/>
<evidence type="ECO:0000256" key="3">
    <source>
        <dbReference type="ARBA" id="ARBA00022825"/>
    </source>
</evidence>
<dbReference type="SUPFAM" id="SSF53474">
    <property type="entry name" value="alpha/beta-Hydrolases"/>
    <property type="match status" value="1"/>
</dbReference>
<dbReference type="eggNOG" id="COG1505">
    <property type="taxonomic scope" value="Bacteria"/>
</dbReference>
<dbReference type="HOGENOM" id="CLU_011290_1_1_6"/>
<keyword evidence="4" id="KW-0732">Signal</keyword>
<dbReference type="GO" id="GO:0070012">
    <property type="term" value="F:oligopeptidase activity"/>
    <property type="evidence" value="ECO:0007669"/>
    <property type="project" value="TreeGrafter"/>
</dbReference>
<protein>
    <submittedName>
        <fullName evidence="7">Peptidase S9A prolyl oligopeptidase domain protein beta-propeller</fullName>
    </submittedName>
</protein>
<evidence type="ECO:0000259" key="6">
    <source>
        <dbReference type="Pfam" id="PF02897"/>
    </source>
</evidence>
<dbReference type="Pfam" id="PF02897">
    <property type="entry name" value="Peptidase_S9_N"/>
    <property type="match status" value="1"/>
</dbReference>
<dbReference type="InterPro" id="IPR002470">
    <property type="entry name" value="Peptidase_S9A"/>
</dbReference>
<dbReference type="PRINTS" id="PR00862">
    <property type="entry name" value="PROLIGOPTASE"/>
</dbReference>
<dbReference type="GO" id="GO:0006508">
    <property type="term" value="P:proteolysis"/>
    <property type="evidence" value="ECO:0007669"/>
    <property type="project" value="UniProtKB-KW"/>
</dbReference>
<keyword evidence="2" id="KW-0378">Hydrolase</keyword>
<evidence type="ECO:0000256" key="2">
    <source>
        <dbReference type="ARBA" id="ARBA00022801"/>
    </source>
</evidence>
<dbReference type="RefSeq" id="WP_015780637.1">
    <property type="nucleotide sequence ID" value="NC_013166.1"/>
</dbReference>
<sequence length="717" mass="82706">MRFHRQGYRTYHSTSKNVTQRFIGNSLILMVLMLSLSSCSDDPEPKQAPVTKVSLPQNPTQDYDYQLNGVQIQDNYMWLNQKTPQRTEWMEQQTELVSKYFSTLESDLNDDPKPQDIFNHLYPQQYVNKYFYIKESTLKPSVIAVYDSIKEIEIELGELPDNQKVVATSLSPEGRFFAIQSQNRQELYRWFIFDLAQRRFLSYRLPATEIQTKFNWLDGFNRFIYQADQQVHYLNLGQGPDFSQILFDLNDHMDDVEQWQIDAKLTDDNRFLLVTAKHLIDTSDQIWVLPITESGEIQSAISMARNTRASLKFVGNINETFYFHTNLVAPRWRIISINLNQPSRRDWKEVVSQQNELLISAQLIDNQWLLHYLDNTQQKVYLSKLNGSAKQEIEVTSNSDLIIQRPKAMINRQLSTLATINSFQHPARIFTIDTKARQLSNSLLPLEETSDLVSETVFYRSSDGSRIPLTLTYHEDISKDGDNPTLLITNQGFGHIQLPYYSPVFTDWISKGGVIAIAHIRGGGIYGESWRQSVSGQKHARAVEDIVAAVDWLANNDFSKRQYIAAYGEGFAGSLLMEAAIHAPQNFRALVLKNIEANYLKYLEEKSPYWMKEFMLNSDQASTEWFLAVSPYHRLTNKSYPAALIIDDGNESAVSNFKTLAKWQNLQLSPHPILLLNRDIASELSDEQDFELITQEAINYFLSNELRASKSEQQTQP</sequence>
<keyword evidence="8" id="KW-1185">Reference proteome</keyword>
<dbReference type="GO" id="GO:0004252">
    <property type="term" value="F:serine-type endopeptidase activity"/>
    <property type="evidence" value="ECO:0007669"/>
    <property type="project" value="InterPro"/>
</dbReference>
<dbReference type="InterPro" id="IPR001375">
    <property type="entry name" value="Peptidase_S9_cat"/>
</dbReference>
<name>C7RCN9_KANKD</name>
<proteinExistence type="predicted"/>
<dbReference type="Pfam" id="PF00326">
    <property type="entry name" value="Peptidase_S9"/>
    <property type="match status" value="1"/>
</dbReference>
<evidence type="ECO:0000313" key="8">
    <source>
        <dbReference type="Proteomes" id="UP000001231"/>
    </source>
</evidence>
<dbReference type="InterPro" id="IPR029058">
    <property type="entry name" value="AB_hydrolase_fold"/>
</dbReference>
<dbReference type="InParanoid" id="C7RCN9"/>
<dbReference type="Gene3D" id="2.130.10.120">
    <property type="entry name" value="Prolyl oligopeptidase, N-terminal domain"/>
    <property type="match status" value="1"/>
</dbReference>
<keyword evidence="3" id="KW-0720">Serine protease</keyword>
<reference evidence="7 8" key="1">
    <citation type="journal article" date="2009" name="Stand. Genomic Sci.">
        <title>Complete genome sequence of Kangiella koreensis type strain (SW-125).</title>
        <authorList>
            <person name="Han C."/>
            <person name="Sikorski J."/>
            <person name="Lapidus A."/>
            <person name="Nolan M."/>
            <person name="Glavina Del Rio T."/>
            <person name="Tice H."/>
            <person name="Cheng J.F."/>
            <person name="Lucas S."/>
            <person name="Chen F."/>
            <person name="Copeland A."/>
            <person name="Ivanova N."/>
            <person name="Mavromatis K."/>
            <person name="Ovchinnikova G."/>
            <person name="Pati A."/>
            <person name="Bruce D."/>
            <person name="Goodwin L."/>
            <person name="Pitluck S."/>
            <person name="Chen A."/>
            <person name="Palaniappan K."/>
            <person name="Land M."/>
            <person name="Hauser L."/>
            <person name="Chang Y.J."/>
            <person name="Jeffries C.D."/>
            <person name="Chain P."/>
            <person name="Saunders E."/>
            <person name="Brettin T."/>
            <person name="Goker M."/>
            <person name="Tindall B.J."/>
            <person name="Bristow J."/>
            <person name="Eisen J.A."/>
            <person name="Markowitz V."/>
            <person name="Hugenholtz P."/>
            <person name="Kyrpides N.C."/>
            <person name="Klenk H.P."/>
            <person name="Detter J.C."/>
        </authorList>
    </citation>
    <scope>NUCLEOTIDE SEQUENCE [LARGE SCALE GENOMIC DNA]</scope>
    <source>
        <strain evidence="8">DSM 16069 / KCTC 12182 / SW-125</strain>
    </source>
</reference>
<dbReference type="SUPFAM" id="SSF50993">
    <property type="entry name" value="Peptidase/esterase 'gauge' domain"/>
    <property type="match status" value="1"/>
</dbReference>
<dbReference type="InterPro" id="IPR023302">
    <property type="entry name" value="Pept_S9A_N"/>
</dbReference>
<dbReference type="InterPro" id="IPR051167">
    <property type="entry name" value="Prolyl_oligopep/macrocyclase"/>
</dbReference>
<evidence type="ECO:0000313" key="7">
    <source>
        <dbReference type="EMBL" id="ACV27031.1"/>
    </source>
</evidence>
<dbReference type="STRING" id="523791.Kkor_1619"/>
<dbReference type="Gene3D" id="3.40.50.1820">
    <property type="entry name" value="alpha/beta hydrolase"/>
    <property type="match status" value="1"/>
</dbReference>
<dbReference type="Proteomes" id="UP000001231">
    <property type="component" value="Chromosome"/>
</dbReference>
<evidence type="ECO:0000256" key="1">
    <source>
        <dbReference type="ARBA" id="ARBA00022670"/>
    </source>
</evidence>
<dbReference type="KEGG" id="kko:Kkor_1619"/>